<sequence>MFQIGDVVKLNSGGPAMTVTQLGLTHGRVECMWFDCEGNLKTAFVHARALQKVAG</sequence>
<dbReference type="EMBL" id="BAABKD010000011">
    <property type="protein sequence ID" value="GAA5092203.1"/>
    <property type="molecule type" value="Genomic_DNA"/>
</dbReference>
<dbReference type="Pfam" id="PF09926">
    <property type="entry name" value="DUF2158"/>
    <property type="match status" value="1"/>
</dbReference>
<protein>
    <recommendedName>
        <fullName evidence="3">DUF2158 domain-containing protein</fullName>
    </recommendedName>
</protein>
<evidence type="ECO:0000313" key="1">
    <source>
        <dbReference type="EMBL" id="GAA5092203.1"/>
    </source>
</evidence>
<organism evidence="1 2">
    <name type="scientific">Paenalcaligenes hermetiae</name>
    <dbReference type="NCBI Taxonomy" id="1157987"/>
    <lineage>
        <taxon>Bacteria</taxon>
        <taxon>Pseudomonadati</taxon>
        <taxon>Pseudomonadota</taxon>
        <taxon>Betaproteobacteria</taxon>
        <taxon>Burkholderiales</taxon>
        <taxon>Alcaligenaceae</taxon>
        <taxon>Paenalcaligenes</taxon>
    </lineage>
</organism>
<proteinExistence type="predicted"/>
<dbReference type="RefSeq" id="WP_260648791.1">
    <property type="nucleotide sequence ID" value="NZ_BAABKD010000011.1"/>
</dbReference>
<reference evidence="2" key="1">
    <citation type="journal article" date="2019" name="Int. J. Syst. Evol. Microbiol.">
        <title>The Global Catalogue of Microorganisms (GCM) 10K type strain sequencing project: providing services to taxonomists for standard genome sequencing and annotation.</title>
        <authorList>
            <consortium name="The Broad Institute Genomics Platform"/>
            <consortium name="The Broad Institute Genome Sequencing Center for Infectious Disease"/>
            <person name="Wu L."/>
            <person name="Ma J."/>
        </authorList>
    </citation>
    <scope>NUCLEOTIDE SEQUENCE [LARGE SCALE GENOMIC DNA]</scope>
    <source>
        <strain evidence="2">JCM 18423</strain>
    </source>
</reference>
<keyword evidence="2" id="KW-1185">Reference proteome</keyword>
<dbReference type="InterPro" id="IPR019226">
    <property type="entry name" value="DUF2158"/>
</dbReference>
<name>A0ABP9M9T9_9BURK</name>
<evidence type="ECO:0000313" key="2">
    <source>
        <dbReference type="Proteomes" id="UP001500227"/>
    </source>
</evidence>
<accession>A0ABP9M9T9</accession>
<comment type="caution">
    <text evidence="1">The sequence shown here is derived from an EMBL/GenBank/DDBJ whole genome shotgun (WGS) entry which is preliminary data.</text>
</comment>
<gene>
    <name evidence="1" type="ORF">GCM10023337_19170</name>
</gene>
<dbReference type="Proteomes" id="UP001500227">
    <property type="component" value="Unassembled WGS sequence"/>
</dbReference>
<evidence type="ECO:0008006" key="3">
    <source>
        <dbReference type="Google" id="ProtNLM"/>
    </source>
</evidence>